<dbReference type="CDD" id="cd17058">
    <property type="entry name" value="Ubl_SNRNP25"/>
    <property type="match status" value="1"/>
</dbReference>
<dbReference type="GO" id="GO:0000398">
    <property type="term" value="P:mRNA splicing, via spliceosome"/>
    <property type="evidence" value="ECO:0007669"/>
    <property type="project" value="InterPro"/>
</dbReference>
<dbReference type="InterPro" id="IPR039690">
    <property type="entry name" value="SNRNP25"/>
</dbReference>
<feature type="domain" description="SNRNP25 ubiquitin-like" evidence="1">
    <location>
        <begin position="41"/>
        <end position="127"/>
    </location>
</feature>
<dbReference type="PANTHER" id="PTHR14942">
    <property type="entry name" value="U11/U12 SMALL NUCLEAR RIBONUCLEOPROTEIN 25 KDA PROTEIN"/>
    <property type="match status" value="1"/>
</dbReference>
<dbReference type="Gene3D" id="3.10.20.90">
    <property type="entry name" value="Phosphatidylinositol 3-kinase Catalytic Subunit, Chain A, domain 1"/>
    <property type="match status" value="1"/>
</dbReference>
<reference evidence="2 3" key="1">
    <citation type="submission" date="2023-12" db="EMBL/GenBank/DDBJ databases">
        <title>A high-quality genome assembly for Dillenia turbinata (Dilleniales).</title>
        <authorList>
            <person name="Chanderbali A."/>
        </authorList>
    </citation>
    <scope>NUCLEOTIDE SEQUENCE [LARGE SCALE GENOMIC DNA]</scope>
    <source>
        <strain evidence="2">LSX21</strain>
        <tissue evidence="2">Leaf</tissue>
    </source>
</reference>
<dbReference type="AlphaFoldDB" id="A0AAN8ZPA6"/>
<dbReference type="Pfam" id="PF18036">
    <property type="entry name" value="Ubiquitin_4"/>
    <property type="match status" value="1"/>
</dbReference>
<dbReference type="InterPro" id="IPR029071">
    <property type="entry name" value="Ubiquitin-like_domsf"/>
</dbReference>
<sequence length="154" mass="18269">MRRIRSLNVARVSSSLSLSPCFRRIPKSFSYRRLPSHHDHIKLSVLKLDGSFFEVEVARKARISELKREVEDVFYNFPNERQSNISWSHVWGHFCLSYKGLKLIDDKVQIRNLGIKDGDQLRFMRHLSMEKDPSMRRFSFRHRHSASGHEQLVM</sequence>
<evidence type="ECO:0000313" key="2">
    <source>
        <dbReference type="EMBL" id="KAK6945136.1"/>
    </source>
</evidence>
<protein>
    <submittedName>
        <fullName evidence="2">SNRNP25, ubiquitin-like domain</fullName>
    </submittedName>
</protein>
<gene>
    <name evidence="2" type="ORF">RJ641_026238</name>
</gene>
<dbReference type="SUPFAM" id="SSF54236">
    <property type="entry name" value="Ubiquitin-like"/>
    <property type="match status" value="1"/>
</dbReference>
<keyword evidence="3" id="KW-1185">Reference proteome</keyword>
<evidence type="ECO:0000259" key="1">
    <source>
        <dbReference type="Pfam" id="PF18036"/>
    </source>
</evidence>
<comment type="caution">
    <text evidence="2">The sequence shown here is derived from an EMBL/GenBank/DDBJ whole genome shotgun (WGS) entry which is preliminary data.</text>
</comment>
<organism evidence="2 3">
    <name type="scientific">Dillenia turbinata</name>
    <dbReference type="NCBI Taxonomy" id="194707"/>
    <lineage>
        <taxon>Eukaryota</taxon>
        <taxon>Viridiplantae</taxon>
        <taxon>Streptophyta</taxon>
        <taxon>Embryophyta</taxon>
        <taxon>Tracheophyta</taxon>
        <taxon>Spermatophyta</taxon>
        <taxon>Magnoliopsida</taxon>
        <taxon>eudicotyledons</taxon>
        <taxon>Gunneridae</taxon>
        <taxon>Pentapetalae</taxon>
        <taxon>Dilleniales</taxon>
        <taxon>Dilleniaceae</taxon>
        <taxon>Dillenia</taxon>
    </lineage>
</organism>
<dbReference type="PANTHER" id="PTHR14942:SF9">
    <property type="entry name" value="OS02G0188500 PROTEIN"/>
    <property type="match status" value="1"/>
</dbReference>
<name>A0AAN8ZPA6_9MAGN</name>
<proteinExistence type="predicted"/>
<evidence type="ECO:0000313" key="3">
    <source>
        <dbReference type="Proteomes" id="UP001370490"/>
    </source>
</evidence>
<dbReference type="Proteomes" id="UP001370490">
    <property type="component" value="Unassembled WGS sequence"/>
</dbReference>
<dbReference type="InterPro" id="IPR040610">
    <property type="entry name" value="SNRNP25_ubiquitin"/>
</dbReference>
<dbReference type="EMBL" id="JBAMMX010000003">
    <property type="protein sequence ID" value="KAK6945136.1"/>
    <property type="molecule type" value="Genomic_DNA"/>
</dbReference>
<accession>A0AAN8ZPA6</accession>